<reference evidence="2" key="1">
    <citation type="journal article" date="2023" name="Front. Plant Sci.">
        <title>Chromosomal-level genome assembly of Melastoma candidum provides insights into trichome evolution.</title>
        <authorList>
            <person name="Zhong Y."/>
            <person name="Wu W."/>
            <person name="Sun C."/>
            <person name="Zou P."/>
            <person name="Liu Y."/>
            <person name="Dai S."/>
            <person name="Zhou R."/>
        </authorList>
    </citation>
    <scope>NUCLEOTIDE SEQUENCE [LARGE SCALE GENOMIC DNA]</scope>
</reference>
<gene>
    <name evidence="1" type="ORF">MLD38_011385</name>
</gene>
<name>A0ACB9RB74_9MYRT</name>
<evidence type="ECO:0000313" key="1">
    <source>
        <dbReference type="EMBL" id="KAI4373237.1"/>
    </source>
</evidence>
<comment type="caution">
    <text evidence="1">The sequence shown here is derived from an EMBL/GenBank/DDBJ whole genome shotgun (WGS) entry which is preliminary data.</text>
</comment>
<sequence>MATLAAYSIRIGLLLILLSFASTPVSAATTTTSRKLDESTAPGVGENCIPCTQASPPPPPPPVPCPPPPALPPPPPPPPALPPPPPPSPPQKPPTTYCPPPPSTYIYIAGPPGNLYPVEQYLGGAGRRLGPRPWLLAGFGLIGVMLLW</sequence>
<organism evidence="1 2">
    <name type="scientific">Melastoma candidum</name>
    <dbReference type="NCBI Taxonomy" id="119954"/>
    <lineage>
        <taxon>Eukaryota</taxon>
        <taxon>Viridiplantae</taxon>
        <taxon>Streptophyta</taxon>
        <taxon>Embryophyta</taxon>
        <taxon>Tracheophyta</taxon>
        <taxon>Spermatophyta</taxon>
        <taxon>Magnoliopsida</taxon>
        <taxon>eudicotyledons</taxon>
        <taxon>Gunneridae</taxon>
        <taxon>Pentapetalae</taxon>
        <taxon>rosids</taxon>
        <taxon>malvids</taxon>
        <taxon>Myrtales</taxon>
        <taxon>Melastomataceae</taxon>
        <taxon>Melastomatoideae</taxon>
        <taxon>Melastomateae</taxon>
        <taxon>Melastoma</taxon>
    </lineage>
</organism>
<evidence type="ECO:0000313" key="2">
    <source>
        <dbReference type="Proteomes" id="UP001057402"/>
    </source>
</evidence>
<accession>A0ACB9RB74</accession>
<keyword evidence="2" id="KW-1185">Reference proteome</keyword>
<dbReference type="EMBL" id="CM042883">
    <property type="protein sequence ID" value="KAI4373237.1"/>
    <property type="molecule type" value="Genomic_DNA"/>
</dbReference>
<protein>
    <submittedName>
        <fullName evidence="1">Uncharacterized protein</fullName>
    </submittedName>
</protein>
<dbReference type="Proteomes" id="UP001057402">
    <property type="component" value="Chromosome 4"/>
</dbReference>
<proteinExistence type="predicted"/>